<dbReference type="InterPro" id="IPR029063">
    <property type="entry name" value="SAM-dependent_MTases_sf"/>
</dbReference>
<evidence type="ECO:0000313" key="6">
    <source>
        <dbReference type="EMBL" id="BDZ59308.1"/>
    </source>
</evidence>
<accession>A0ABM8HEH4</accession>
<dbReference type="InterPro" id="IPR018117">
    <property type="entry name" value="C5_DNA_meth_AS"/>
</dbReference>
<keyword evidence="3 5" id="KW-0949">S-adenosyl-L-methionine</keyword>
<evidence type="ECO:0000256" key="2">
    <source>
        <dbReference type="ARBA" id="ARBA00022679"/>
    </source>
</evidence>
<dbReference type="EMBL" id="AP027735">
    <property type="protein sequence ID" value="BDZ59308.1"/>
    <property type="molecule type" value="Genomic_DNA"/>
</dbReference>
<protein>
    <recommendedName>
        <fullName evidence="7">DNA (cytosine-5-)-methyltransferase</fullName>
    </recommendedName>
</protein>
<keyword evidence="1 5" id="KW-0489">Methyltransferase</keyword>
<keyword evidence="4" id="KW-0680">Restriction system</keyword>
<dbReference type="PROSITE" id="PS00094">
    <property type="entry name" value="C5_MTASE_1"/>
    <property type="match status" value="1"/>
</dbReference>
<evidence type="ECO:0008006" key="7">
    <source>
        <dbReference type="Google" id="ProtNLM"/>
    </source>
</evidence>
<sequence length="103" mass="10690">MHATSSPPMPSPRIGSLFSGYGGLDLTVEHATGRQTVWFSELNTAVTGVFSHHWPTAPNLGDISTIDWATVPPVDVLCGGFPCQDISTVGRGAGLAPGTRSGL</sequence>
<dbReference type="SUPFAM" id="SSF53335">
    <property type="entry name" value="S-adenosyl-L-methionine-dependent methyltransferases"/>
    <property type="match status" value="1"/>
</dbReference>
<evidence type="ECO:0000256" key="3">
    <source>
        <dbReference type="ARBA" id="ARBA00022691"/>
    </source>
</evidence>
<comment type="similarity">
    <text evidence="5">Belongs to the class I-like SAM-binding methyltransferase superfamily. C5-methyltransferase family.</text>
</comment>
<gene>
    <name evidence="6" type="ORF">GCM10025872_29650</name>
</gene>
<organism evidence="6">
    <name type="scientific">Barrientosiimonas endolithica</name>
    <dbReference type="NCBI Taxonomy" id="1535208"/>
    <lineage>
        <taxon>Bacteria</taxon>
        <taxon>Bacillati</taxon>
        <taxon>Actinomycetota</taxon>
        <taxon>Actinomycetes</taxon>
        <taxon>Micrococcales</taxon>
        <taxon>Dermacoccaceae</taxon>
        <taxon>Barrientosiimonas</taxon>
    </lineage>
</organism>
<proteinExistence type="inferred from homology"/>
<dbReference type="Gene3D" id="3.40.50.150">
    <property type="entry name" value="Vaccinia Virus protein VP39"/>
    <property type="match status" value="1"/>
</dbReference>
<reference evidence="6" key="2">
    <citation type="submission" date="2023-02" db="EMBL/GenBank/DDBJ databases">
        <authorList>
            <person name="Sun Q."/>
            <person name="Mori K."/>
        </authorList>
    </citation>
    <scope>NUCLEOTIDE SEQUENCE</scope>
    <source>
        <strain evidence="6">NBRC 110608</strain>
    </source>
</reference>
<feature type="active site" evidence="5">
    <location>
        <position position="83"/>
    </location>
</feature>
<dbReference type="PROSITE" id="PS51679">
    <property type="entry name" value="SAM_MT_C5"/>
    <property type="match status" value="1"/>
</dbReference>
<evidence type="ECO:0000256" key="1">
    <source>
        <dbReference type="ARBA" id="ARBA00022603"/>
    </source>
</evidence>
<reference evidence="6" key="1">
    <citation type="journal article" date="2014" name="Int. J. Syst. Evol. Microbiol.">
        <title>Complete genome of a new Firmicutes species belonging to the dominant human colonic microbiota ('Ruminococcus bicirculans') reveals two chromosomes and a selective capacity to utilize plant glucans.</title>
        <authorList>
            <consortium name="NISC Comparative Sequencing Program"/>
            <person name="Wegmann U."/>
            <person name="Louis P."/>
            <person name="Goesmann A."/>
            <person name="Henrissat B."/>
            <person name="Duncan S.H."/>
            <person name="Flint H.J."/>
        </authorList>
    </citation>
    <scope>NUCLEOTIDE SEQUENCE</scope>
    <source>
        <strain evidence="6">NBRC 110608</strain>
    </source>
</reference>
<keyword evidence="2 5" id="KW-0808">Transferase</keyword>
<evidence type="ECO:0000256" key="5">
    <source>
        <dbReference type="PROSITE-ProRule" id="PRU01016"/>
    </source>
</evidence>
<dbReference type="InterPro" id="IPR001525">
    <property type="entry name" value="C5_MeTfrase"/>
</dbReference>
<name>A0ABM8HEH4_9MICO</name>
<dbReference type="Pfam" id="PF00145">
    <property type="entry name" value="DNA_methylase"/>
    <property type="match status" value="1"/>
</dbReference>
<evidence type="ECO:0000256" key="4">
    <source>
        <dbReference type="ARBA" id="ARBA00022747"/>
    </source>
</evidence>